<reference evidence="2" key="1">
    <citation type="journal article" date="2016" name="Nat. Biotechnol.">
        <title>Sequencing wild and cultivated cassava and related species reveals extensive interspecific hybridization and genetic diversity.</title>
        <authorList>
            <person name="Bredeson J.V."/>
            <person name="Lyons J.B."/>
            <person name="Prochnik S.E."/>
            <person name="Wu G.A."/>
            <person name="Ha C.M."/>
            <person name="Edsinger-Gonzales E."/>
            <person name="Grimwood J."/>
            <person name="Schmutz J."/>
            <person name="Rabbi I.Y."/>
            <person name="Egesi C."/>
            <person name="Nauluvula P."/>
            <person name="Lebot V."/>
            <person name="Ndunguru J."/>
            <person name="Mkamilo G."/>
            <person name="Bart R.S."/>
            <person name="Setter T.L."/>
            <person name="Gleadow R.M."/>
            <person name="Kulakow P."/>
            <person name="Ferguson M.E."/>
            <person name="Rounsley S."/>
            <person name="Rokhsar D.S."/>
        </authorList>
    </citation>
    <scope>NUCLEOTIDE SEQUENCE [LARGE SCALE GENOMIC DNA]</scope>
    <source>
        <strain evidence="2">cv. AM560-2</strain>
    </source>
</reference>
<evidence type="ECO:0000313" key="2">
    <source>
        <dbReference type="Proteomes" id="UP000091857"/>
    </source>
</evidence>
<dbReference type="EMBL" id="CM004391">
    <property type="protein sequence ID" value="KAG8653366.1"/>
    <property type="molecule type" value="Genomic_DNA"/>
</dbReference>
<proteinExistence type="predicted"/>
<gene>
    <name evidence="1" type="ORF">MANES_05G007604v8</name>
</gene>
<dbReference type="Proteomes" id="UP000091857">
    <property type="component" value="Chromosome 5"/>
</dbReference>
<sequence>MSQFHYSFLFIRCKKMFFLLKFIFSQISIIAFIEVSFNSQDDRNPTMLIKLEQLFLNELNRDKEERVNLLEDHAKTETTTLESRLYDPHGQGV</sequence>
<name>A0ACB7HR91_MANES</name>
<organism evidence="1 2">
    <name type="scientific">Manihot esculenta</name>
    <name type="common">Cassava</name>
    <name type="synonym">Jatropha manihot</name>
    <dbReference type="NCBI Taxonomy" id="3983"/>
    <lineage>
        <taxon>Eukaryota</taxon>
        <taxon>Viridiplantae</taxon>
        <taxon>Streptophyta</taxon>
        <taxon>Embryophyta</taxon>
        <taxon>Tracheophyta</taxon>
        <taxon>Spermatophyta</taxon>
        <taxon>Magnoliopsida</taxon>
        <taxon>eudicotyledons</taxon>
        <taxon>Gunneridae</taxon>
        <taxon>Pentapetalae</taxon>
        <taxon>rosids</taxon>
        <taxon>fabids</taxon>
        <taxon>Malpighiales</taxon>
        <taxon>Euphorbiaceae</taxon>
        <taxon>Crotonoideae</taxon>
        <taxon>Manihoteae</taxon>
        <taxon>Manihot</taxon>
    </lineage>
</organism>
<comment type="caution">
    <text evidence="1">The sequence shown here is derived from an EMBL/GenBank/DDBJ whole genome shotgun (WGS) entry which is preliminary data.</text>
</comment>
<evidence type="ECO:0000313" key="1">
    <source>
        <dbReference type="EMBL" id="KAG8653366.1"/>
    </source>
</evidence>
<keyword evidence="2" id="KW-1185">Reference proteome</keyword>
<protein>
    <submittedName>
        <fullName evidence="1">Uncharacterized protein</fullName>
    </submittedName>
</protein>
<accession>A0ACB7HR91</accession>